<dbReference type="InterPro" id="IPR000620">
    <property type="entry name" value="EamA_dom"/>
</dbReference>
<name>A0A0S3PP34_9BRAD</name>
<feature type="transmembrane region" description="Helical" evidence="1">
    <location>
        <begin position="160"/>
        <end position="178"/>
    </location>
</feature>
<feature type="transmembrane region" description="Helical" evidence="1">
    <location>
        <begin position="245"/>
        <end position="267"/>
    </location>
</feature>
<reference evidence="3 4" key="1">
    <citation type="submission" date="2015-08" db="EMBL/GenBank/DDBJ databases">
        <title>Investigation of the bacterial diversity of lava forest soil.</title>
        <authorList>
            <person name="Lee J.S."/>
        </authorList>
    </citation>
    <scope>NUCLEOTIDE SEQUENCE [LARGE SCALE GENOMIC DNA]</scope>
    <source>
        <strain evidence="3 4">GJW-30</strain>
    </source>
</reference>
<dbReference type="PANTHER" id="PTHR22911:SF103">
    <property type="entry name" value="BLR2811 PROTEIN"/>
    <property type="match status" value="1"/>
</dbReference>
<dbReference type="GO" id="GO:0016020">
    <property type="term" value="C:membrane"/>
    <property type="evidence" value="ECO:0007669"/>
    <property type="project" value="InterPro"/>
</dbReference>
<keyword evidence="4" id="KW-1185">Reference proteome</keyword>
<organism evidence="3 4">
    <name type="scientific">Variibacter gotjawalensis</name>
    <dbReference type="NCBI Taxonomy" id="1333996"/>
    <lineage>
        <taxon>Bacteria</taxon>
        <taxon>Pseudomonadati</taxon>
        <taxon>Pseudomonadota</taxon>
        <taxon>Alphaproteobacteria</taxon>
        <taxon>Hyphomicrobiales</taxon>
        <taxon>Nitrobacteraceae</taxon>
        <taxon>Variibacter</taxon>
    </lineage>
</organism>
<protein>
    <submittedName>
        <fullName evidence="3">Riboflavin transporter</fullName>
    </submittedName>
</protein>
<keyword evidence="1" id="KW-1133">Transmembrane helix</keyword>
<dbReference type="Pfam" id="PF00892">
    <property type="entry name" value="EamA"/>
    <property type="match status" value="2"/>
</dbReference>
<dbReference type="Proteomes" id="UP000236884">
    <property type="component" value="Chromosome"/>
</dbReference>
<dbReference type="PANTHER" id="PTHR22911">
    <property type="entry name" value="ACYL-MALONYL CONDENSING ENZYME-RELATED"/>
    <property type="match status" value="1"/>
</dbReference>
<dbReference type="InterPro" id="IPR037185">
    <property type="entry name" value="EmrE-like"/>
</dbReference>
<evidence type="ECO:0000313" key="3">
    <source>
        <dbReference type="EMBL" id="BAT57691.1"/>
    </source>
</evidence>
<feature type="transmembrane region" description="Helical" evidence="1">
    <location>
        <begin position="216"/>
        <end position="238"/>
    </location>
</feature>
<feature type="transmembrane region" description="Helical" evidence="1">
    <location>
        <begin position="190"/>
        <end position="210"/>
    </location>
</feature>
<feature type="transmembrane region" description="Helical" evidence="1">
    <location>
        <begin position="83"/>
        <end position="103"/>
    </location>
</feature>
<feature type="transmembrane region" description="Helical" evidence="1">
    <location>
        <begin position="273"/>
        <end position="291"/>
    </location>
</feature>
<feature type="domain" description="EamA" evidence="2">
    <location>
        <begin position="160"/>
        <end position="285"/>
    </location>
</feature>
<dbReference type="AlphaFoldDB" id="A0A0S3PP34"/>
<gene>
    <name evidence="3" type="primary">ribN_1</name>
    <name evidence="3" type="ORF">GJW-30_1_00199</name>
</gene>
<dbReference type="KEGG" id="vgo:GJW-30_1_00199"/>
<evidence type="ECO:0000259" key="2">
    <source>
        <dbReference type="Pfam" id="PF00892"/>
    </source>
</evidence>
<keyword evidence="1" id="KW-0812">Transmembrane</keyword>
<feature type="transmembrane region" description="Helical" evidence="1">
    <location>
        <begin position="20"/>
        <end position="39"/>
    </location>
</feature>
<feature type="transmembrane region" description="Helical" evidence="1">
    <location>
        <begin position="135"/>
        <end position="154"/>
    </location>
</feature>
<sequence>MSTTLPSDPDLQRKQRLKGILLMMGAVFFFACLDSTAKYLNNYMDTAQVVWARYTAAFLLAFLFVNPFTYPGLTRTSRLPLQIGRSILLLASTVLNVIALRYLRLDQTASILFSTPFIIALLSGPLLGEKMSRKRWGAIIVGFLGVLVVVRPGIGGMHPAALLCVLGAMCYATYSIATRLLSRTDSSETTLFYSNIVGIVALSFILPFVWTPPQSWFIAMLMVFIGAAGAFGHYLLILAHRLAPAAVLAPFGYTQIVWMIASGFIFFDQLPDRYTLIGASIVIGSGLYLLFAERRR</sequence>
<dbReference type="SUPFAM" id="SSF103481">
    <property type="entry name" value="Multidrug resistance efflux transporter EmrE"/>
    <property type="match status" value="2"/>
</dbReference>
<dbReference type="OrthoDB" id="9815809at2"/>
<feature type="transmembrane region" description="Helical" evidence="1">
    <location>
        <begin position="51"/>
        <end position="71"/>
    </location>
</feature>
<evidence type="ECO:0000256" key="1">
    <source>
        <dbReference type="SAM" id="Phobius"/>
    </source>
</evidence>
<evidence type="ECO:0000313" key="4">
    <source>
        <dbReference type="Proteomes" id="UP000236884"/>
    </source>
</evidence>
<feature type="domain" description="EamA" evidence="2">
    <location>
        <begin position="18"/>
        <end position="150"/>
    </location>
</feature>
<keyword evidence="1" id="KW-0472">Membrane</keyword>
<proteinExistence type="predicted"/>
<accession>A0A0S3PP34</accession>
<dbReference type="EMBL" id="AP014946">
    <property type="protein sequence ID" value="BAT57691.1"/>
    <property type="molecule type" value="Genomic_DNA"/>
</dbReference>
<dbReference type="RefSeq" id="WP_096350616.1">
    <property type="nucleotide sequence ID" value="NZ_AP014946.1"/>
</dbReference>